<evidence type="ECO:0000256" key="1">
    <source>
        <dbReference type="SAM" id="SignalP"/>
    </source>
</evidence>
<dbReference type="OrthoDB" id="3098145at2759"/>
<evidence type="ECO:0000313" key="2">
    <source>
        <dbReference type="EMBL" id="KAF8880820.1"/>
    </source>
</evidence>
<protein>
    <submittedName>
        <fullName evidence="2">Uncharacterized protein</fullName>
    </submittedName>
</protein>
<dbReference type="AlphaFoldDB" id="A0A9P5THA6"/>
<keyword evidence="1" id="KW-0732">Signal</keyword>
<comment type="caution">
    <text evidence="2">The sequence shown here is derived from an EMBL/GenBank/DDBJ whole genome shotgun (WGS) entry which is preliminary data.</text>
</comment>
<organism evidence="2 3">
    <name type="scientific">Gymnopilus junonius</name>
    <name type="common">Spectacular rustgill mushroom</name>
    <name type="synonym">Gymnopilus spectabilis subsp. junonius</name>
    <dbReference type="NCBI Taxonomy" id="109634"/>
    <lineage>
        <taxon>Eukaryota</taxon>
        <taxon>Fungi</taxon>
        <taxon>Dikarya</taxon>
        <taxon>Basidiomycota</taxon>
        <taxon>Agaricomycotina</taxon>
        <taxon>Agaricomycetes</taxon>
        <taxon>Agaricomycetidae</taxon>
        <taxon>Agaricales</taxon>
        <taxon>Agaricineae</taxon>
        <taxon>Hymenogastraceae</taxon>
        <taxon>Gymnopilus</taxon>
    </lineage>
</organism>
<keyword evidence="3" id="KW-1185">Reference proteome</keyword>
<name>A0A9P5THA6_GYMJU</name>
<sequence length="226" mass="23135">MAFRPLAIAALLSNYLVFPNQAAIITLYTPAIVRPTGGPQVASQAFGTNSILSVSAIDVLPGNITEYAIGQVVTEFTEVGSGTAASLSASVTTFSYTIEEGASFIGNSFNFDEFTVSGSASQTISTPVTGVAGCTVTAPPSASATEFHCAQVQVFNGTKTETIFYTATAAPMFTLTESTPPPTASATTAILFPSGVPASNGSKQLSSGGFKGIFLALIMCLVVFVL</sequence>
<accession>A0A9P5THA6</accession>
<dbReference type="EMBL" id="JADNYJ010000137">
    <property type="protein sequence ID" value="KAF8880820.1"/>
    <property type="molecule type" value="Genomic_DNA"/>
</dbReference>
<feature type="chain" id="PRO_5040333288" evidence="1">
    <location>
        <begin position="23"/>
        <end position="226"/>
    </location>
</feature>
<feature type="signal peptide" evidence="1">
    <location>
        <begin position="1"/>
        <end position="22"/>
    </location>
</feature>
<proteinExistence type="predicted"/>
<gene>
    <name evidence="2" type="ORF">CPB84DRAFT_1851755</name>
</gene>
<evidence type="ECO:0000313" key="3">
    <source>
        <dbReference type="Proteomes" id="UP000724874"/>
    </source>
</evidence>
<dbReference type="Proteomes" id="UP000724874">
    <property type="component" value="Unassembled WGS sequence"/>
</dbReference>
<reference evidence="2" key="1">
    <citation type="submission" date="2020-11" db="EMBL/GenBank/DDBJ databases">
        <authorList>
            <consortium name="DOE Joint Genome Institute"/>
            <person name="Ahrendt S."/>
            <person name="Riley R."/>
            <person name="Andreopoulos W."/>
            <person name="LaButti K."/>
            <person name="Pangilinan J."/>
            <person name="Ruiz-duenas F.J."/>
            <person name="Barrasa J.M."/>
            <person name="Sanchez-Garcia M."/>
            <person name="Camarero S."/>
            <person name="Miyauchi S."/>
            <person name="Serrano A."/>
            <person name="Linde D."/>
            <person name="Babiker R."/>
            <person name="Drula E."/>
            <person name="Ayuso-Fernandez I."/>
            <person name="Pacheco R."/>
            <person name="Padilla G."/>
            <person name="Ferreira P."/>
            <person name="Barriuso J."/>
            <person name="Kellner H."/>
            <person name="Castanera R."/>
            <person name="Alfaro M."/>
            <person name="Ramirez L."/>
            <person name="Pisabarro A.G."/>
            <person name="Kuo A."/>
            <person name="Tritt A."/>
            <person name="Lipzen A."/>
            <person name="He G."/>
            <person name="Yan M."/>
            <person name="Ng V."/>
            <person name="Cullen D."/>
            <person name="Martin F."/>
            <person name="Rosso M.-N."/>
            <person name="Henrissat B."/>
            <person name="Hibbett D."/>
            <person name="Martinez A.T."/>
            <person name="Grigoriev I.V."/>
        </authorList>
    </citation>
    <scope>NUCLEOTIDE SEQUENCE</scope>
    <source>
        <strain evidence="2">AH 44721</strain>
    </source>
</reference>